<keyword evidence="1" id="KW-1133">Transmembrane helix</keyword>
<organism evidence="2">
    <name type="scientific">Chrysotila carterae</name>
    <name type="common">Marine alga</name>
    <name type="synonym">Syracosphaera carterae</name>
    <dbReference type="NCBI Taxonomy" id="13221"/>
    <lineage>
        <taxon>Eukaryota</taxon>
        <taxon>Haptista</taxon>
        <taxon>Haptophyta</taxon>
        <taxon>Prymnesiophyceae</taxon>
        <taxon>Isochrysidales</taxon>
        <taxon>Isochrysidaceae</taxon>
        <taxon>Chrysotila</taxon>
    </lineage>
</organism>
<proteinExistence type="predicted"/>
<evidence type="ECO:0000256" key="1">
    <source>
        <dbReference type="SAM" id="Phobius"/>
    </source>
</evidence>
<keyword evidence="1" id="KW-0812">Transmembrane</keyword>
<dbReference type="AlphaFoldDB" id="A0A7S4BNH3"/>
<dbReference type="EMBL" id="HBIZ01038026">
    <property type="protein sequence ID" value="CAE0771656.1"/>
    <property type="molecule type" value="Transcribed_RNA"/>
</dbReference>
<keyword evidence="1" id="KW-0472">Membrane</keyword>
<protein>
    <submittedName>
        <fullName evidence="2">Uncharacterized protein</fullName>
    </submittedName>
</protein>
<reference evidence="2" key="1">
    <citation type="submission" date="2021-01" db="EMBL/GenBank/DDBJ databases">
        <authorList>
            <person name="Corre E."/>
            <person name="Pelletier E."/>
            <person name="Niang G."/>
            <person name="Scheremetjew M."/>
            <person name="Finn R."/>
            <person name="Kale V."/>
            <person name="Holt S."/>
            <person name="Cochrane G."/>
            <person name="Meng A."/>
            <person name="Brown T."/>
            <person name="Cohen L."/>
        </authorList>
    </citation>
    <scope>NUCLEOTIDE SEQUENCE</scope>
    <source>
        <strain evidence="2">CCMP645</strain>
    </source>
</reference>
<accession>A0A7S4BNH3</accession>
<gene>
    <name evidence="2" type="ORF">PCAR00345_LOCUS24268</name>
</gene>
<evidence type="ECO:0000313" key="2">
    <source>
        <dbReference type="EMBL" id="CAE0771656.1"/>
    </source>
</evidence>
<name>A0A7S4BNH3_CHRCT</name>
<sequence length="108" mass="11984">MQDFCVARVGEQATKFFGSECNGKHALEAPASVQAVINELHSLEQAHKKVSKHSKKIMIPGAIFVVLFLFFACVPLLWDKTSYLIAVSSIIIPKAMNEAAFNYIRSNK</sequence>
<feature type="transmembrane region" description="Helical" evidence="1">
    <location>
        <begin position="57"/>
        <end position="78"/>
    </location>
</feature>